<evidence type="ECO:0000256" key="1">
    <source>
        <dbReference type="ARBA" id="ARBA00009820"/>
    </source>
</evidence>
<dbReference type="EMBL" id="CP042425">
    <property type="protein sequence ID" value="QEL20798.1"/>
    <property type="molecule type" value="Genomic_DNA"/>
</dbReference>
<comment type="similarity">
    <text evidence="1">Belongs to the TolB family.</text>
</comment>
<gene>
    <name evidence="5" type="ORF">PX52LOC_07916</name>
</gene>
<name>A0A5C1AVF9_9BACT</name>
<dbReference type="PANTHER" id="PTHR36842">
    <property type="entry name" value="PROTEIN TOLB HOMOLOG"/>
    <property type="match status" value="1"/>
</dbReference>
<evidence type="ECO:0000259" key="4">
    <source>
        <dbReference type="Pfam" id="PF08281"/>
    </source>
</evidence>
<dbReference type="SUPFAM" id="SSF88946">
    <property type="entry name" value="Sigma2 domain of RNA polymerase sigma factors"/>
    <property type="match status" value="1"/>
</dbReference>
<dbReference type="InterPro" id="IPR013325">
    <property type="entry name" value="RNA_pol_sigma_r2"/>
</dbReference>
<protein>
    <submittedName>
        <fullName evidence="5">RNA polymerase sigma factor</fullName>
    </submittedName>
</protein>
<evidence type="ECO:0000256" key="2">
    <source>
        <dbReference type="SAM" id="MobiDB-lite"/>
    </source>
</evidence>
<dbReference type="CDD" id="cd06171">
    <property type="entry name" value="Sigma70_r4"/>
    <property type="match status" value="1"/>
</dbReference>
<dbReference type="GO" id="GO:0006352">
    <property type="term" value="P:DNA-templated transcription initiation"/>
    <property type="evidence" value="ECO:0007669"/>
    <property type="project" value="InterPro"/>
</dbReference>
<dbReference type="InterPro" id="IPR036388">
    <property type="entry name" value="WH-like_DNA-bd_sf"/>
</dbReference>
<dbReference type="Pfam" id="PF08281">
    <property type="entry name" value="Sigma70_r4_2"/>
    <property type="match status" value="1"/>
</dbReference>
<reference evidence="6" key="1">
    <citation type="submission" date="2019-08" db="EMBL/GenBank/DDBJ databases">
        <title>Limnoglobus roseus gen. nov., sp. nov., a novel freshwater planctomycete with a giant genome from the family Gemmataceae.</title>
        <authorList>
            <person name="Kulichevskaya I.S."/>
            <person name="Naumoff D.G."/>
            <person name="Miroshnikov K."/>
            <person name="Ivanova A."/>
            <person name="Philippov D.A."/>
            <person name="Hakobyan A."/>
            <person name="Rijpstra I.C."/>
            <person name="Sinninghe Damste J.S."/>
            <person name="Liesack W."/>
            <person name="Dedysh S.N."/>
        </authorList>
    </citation>
    <scope>NUCLEOTIDE SEQUENCE [LARGE SCALE GENOMIC DNA]</scope>
    <source>
        <strain evidence="6">PX52</strain>
    </source>
</reference>
<dbReference type="Pfam" id="PF07676">
    <property type="entry name" value="PD40"/>
    <property type="match status" value="2"/>
</dbReference>
<dbReference type="SUPFAM" id="SSF82171">
    <property type="entry name" value="DPP6 N-terminal domain-like"/>
    <property type="match status" value="3"/>
</dbReference>
<dbReference type="NCBIfam" id="TIGR02937">
    <property type="entry name" value="sigma70-ECF"/>
    <property type="match status" value="1"/>
</dbReference>
<dbReference type="InterPro" id="IPR014284">
    <property type="entry name" value="RNA_pol_sigma-70_dom"/>
</dbReference>
<feature type="domain" description="RNA polymerase sigma-70 region 2" evidence="3">
    <location>
        <begin position="46"/>
        <end position="113"/>
    </location>
</feature>
<dbReference type="GO" id="GO:0016987">
    <property type="term" value="F:sigma factor activity"/>
    <property type="evidence" value="ECO:0007669"/>
    <property type="project" value="InterPro"/>
</dbReference>
<dbReference type="InterPro" id="IPR011659">
    <property type="entry name" value="WD40"/>
</dbReference>
<evidence type="ECO:0000259" key="3">
    <source>
        <dbReference type="Pfam" id="PF04542"/>
    </source>
</evidence>
<dbReference type="OrthoDB" id="291047at2"/>
<proteinExistence type="inferred from homology"/>
<dbReference type="Proteomes" id="UP000324974">
    <property type="component" value="Chromosome"/>
</dbReference>
<organism evidence="5 6">
    <name type="scientific">Limnoglobus roseus</name>
    <dbReference type="NCBI Taxonomy" id="2598579"/>
    <lineage>
        <taxon>Bacteria</taxon>
        <taxon>Pseudomonadati</taxon>
        <taxon>Planctomycetota</taxon>
        <taxon>Planctomycetia</taxon>
        <taxon>Gemmatales</taxon>
        <taxon>Gemmataceae</taxon>
        <taxon>Limnoglobus</taxon>
    </lineage>
</organism>
<dbReference type="Pfam" id="PF04542">
    <property type="entry name" value="Sigma70_r2"/>
    <property type="match status" value="1"/>
</dbReference>
<dbReference type="InterPro" id="IPR013249">
    <property type="entry name" value="RNA_pol_sigma70_r4_t2"/>
</dbReference>
<dbReference type="Gene3D" id="2.120.10.30">
    <property type="entry name" value="TolB, C-terminal domain"/>
    <property type="match status" value="4"/>
</dbReference>
<feature type="region of interest" description="Disordered" evidence="2">
    <location>
        <begin position="840"/>
        <end position="862"/>
    </location>
</feature>
<feature type="domain" description="RNA polymerase sigma factor 70 region 4 type 2" evidence="4">
    <location>
        <begin position="140"/>
        <end position="191"/>
    </location>
</feature>
<dbReference type="PANTHER" id="PTHR36842:SF1">
    <property type="entry name" value="PROTEIN TOLB"/>
    <property type="match status" value="1"/>
</dbReference>
<keyword evidence="6" id="KW-1185">Reference proteome</keyword>
<evidence type="ECO:0000313" key="6">
    <source>
        <dbReference type="Proteomes" id="UP000324974"/>
    </source>
</evidence>
<dbReference type="InterPro" id="IPR013324">
    <property type="entry name" value="RNA_pol_sigma_r3/r4-like"/>
</dbReference>
<dbReference type="KEGG" id="lrs:PX52LOC_07916"/>
<dbReference type="InterPro" id="IPR007627">
    <property type="entry name" value="RNA_pol_sigma70_r2"/>
</dbReference>
<accession>A0A5C1AVF9</accession>
<dbReference type="InterPro" id="IPR011042">
    <property type="entry name" value="6-blade_b-propeller_TolB-like"/>
</dbReference>
<dbReference type="Gene3D" id="1.10.1740.10">
    <property type="match status" value="1"/>
</dbReference>
<dbReference type="GO" id="GO:0003677">
    <property type="term" value="F:DNA binding"/>
    <property type="evidence" value="ECO:0007669"/>
    <property type="project" value="InterPro"/>
</dbReference>
<dbReference type="Gene3D" id="1.10.10.10">
    <property type="entry name" value="Winged helix-like DNA-binding domain superfamily/Winged helix DNA-binding domain"/>
    <property type="match status" value="1"/>
</dbReference>
<dbReference type="SUPFAM" id="SSF88659">
    <property type="entry name" value="Sigma3 and sigma4 domains of RNA polymerase sigma factors"/>
    <property type="match status" value="1"/>
</dbReference>
<evidence type="ECO:0000313" key="5">
    <source>
        <dbReference type="EMBL" id="QEL20798.1"/>
    </source>
</evidence>
<sequence>MPRTAIQGVVSRLQRAATLREFSPQSCGDLLEAFVARRDAAAFAELVRRHGPKVYAVCRRVIGHHQTAEDAYQAVFVILARKAHTVRPRSAVGGFLYGVARHAALRALSMNRRRKETLAGEVPDCAADQSIPVDPDVLVMLDEEIANLSDAYRAAVVLCELDGVSRADAARQLGVAEGTVSSRLAAARKQLAARLAKRGVAFSAGLFVALSESAGATLPPFLEPTVALLPPTVSAIAAGVMRTMILSKLKAAVTLGVLLTAFAAWSFVPSAAPNANAAPAPTPRAEKDDAGLIWTWDMASGTLTAFAEDGTKEREVALKAARHFQGFGADGETLLFLAKKGQLTDDESGLTLHFGKPDDLAAATDTGIAYKANDGYLLTRDKKRVVRHELTQVGRVGANPQPKLFRHTLIDLKDKNETVIELPDSAQIMWESRDGKEWIAMVYSLGADPKLPGYRYLRIPKAGGQPTPICDTHHFVFFEPSPDGRSYLGIGVAFPPPGDAEAFSLYHLTAGGKATELEQFADFEQRNLFWSPGGKRYVMKKLGDADVFVADADGKNRKKLFAIPDAGKQTHVVGWLPAKKKIAALPKPDGLIWTYNAVSGKLVGYAPDGTTARELTLTDGALFLGLTPDGERILYAGVKGKLPANPKDPPGGLTLHLRPLGEADAGTDLGVPWHPKNEGIPFHFSQDGRTFVYSPLASPDQEFSSPRKHFRVDLATKTATEVAFSAGGEFIALSPDGRWAIGNINGKVHKVPLNGDRTTPVADYCLIHTAAFTPDGKSVLFCGERAARQPGQREYRSAVWALDLAANRVTELASAVNAADFRGAFWSPDGQQVVFGSTRLTPASSTPDTVEAAKGGQPGQPSPLAFNQAEYRIVVGDPQGKVVKMWSVQDLEKEKEQEGYTQLLGWFPAKKKIAAPPPEAGTIWTYDYKTGDLTAYSPAGKQEKTLKLKDGRQFLGMTPDGKKLAFVGISGKLVPPGSGPALTVHLRDVNDSTDGESTGIDYLPGDQFVWANDGTRVIRERPGAVLFSGASDLPAFDHTLIDLATKKEIKPEGVGLHEQVIGWGPDDSWLLLAQYTGKVRAGAVTSFRTKLHRFAFDTKRSKALGEELQVYNPVVAPDGRTLFGVGCQLTDATDLQRCAMVRIELSTGKTTEVVHHKGQGFAAGRWSPDGRRVAYIWTDAASPDQATLEIRDADGGNAMTVTISTPAQGQPEVAVLGWFPTARKKISVPPPSPTDVKAAFLKAAGDSAAAVALFDRVAADPHRLAVLTEAVQDPRRTGDLYAAELWRVWRAAASPSAPEGGVPAADAAVCLFLGGDPTTADVLRNYPVPADATEGFRTHETVILSTAVNLELFAKDRKEPFGHLIAGWAAARSDPWARGSAIETARTYRLAAMIPLARRLAADVKAEARFRLAAVTLLADLGGTAERDVLVKLLDDKSECDSRTLTIKGEAAPTVTRQVRDVALGCLLVMDGAKIAAVGFDEFDFWKPDYRTPAEYFRLAPFGFVNDDSRGRAHAKAAAILKAPLPKEKPAAPGTIAFFQQSVGQLRLIDSDGGNERTLKEIAVSDQVRLSPNGKQVAYLVFGGERGTRAEVPRRVFVRAIDGGGPGTDLGVLGRHLAWSPDGKKLAVTDYDNPPPPAVFEATHVIVEVATKETTDLKLPKGNILLDWSADGKQFLTEQVVTKAGKPQNNRLVLLPAAGEEVRALGPVRDTITGGRFSPDGKFILALGTGAGKPGEAFRKVPVLIDVATNKVTPVPKVDDKADAESVCWSPDGKRLAYSWKVRPGGTLEVLAGADTESRVTVCDRDGTNAKQLATTTAAGAFTVIFGSLDWR</sequence>